<dbReference type="EMBL" id="KN770805">
    <property type="protein sequence ID" value="KIH45887.1"/>
    <property type="molecule type" value="Genomic_DNA"/>
</dbReference>
<gene>
    <name evidence="2" type="ORF">ANCDUO_24063</name>
</gene>
<keyword evidence="3" id="KW-1185">Reference proteome</keyword>
<feature type="compositionally biased region" description="Polar residues" evidence="1">
    <location>
        <begin position="25"/>
        <end position="46"/>
    </location>
</feature>
<protein>
    <submittedName>
        <fullName evidence="2">Uncharacterized protein</fullName>
    </submittedName>
</protein>
<feature type="compositionally biased region" description="Basic residues" evidence="1">
    <location>
        <begin position="48"/>
        <end position="62"/>
    </location>
</feature>
<proteinExistence type="predicted"/>
<evidence type="ECO:0000313" key="2">
    <source>
        <dbReference type="EMBL" id="KIH45887.1"/>
    </source>
</evidence>
<reference evidence="2 3" key="1">
    <citation type="submission" date="2013-12" db="EMBL/GenBank/DDBJ databases">
        <title>Draft genome of the parsitic nematode Ancylostoma duodenale.</title>
        <authorList>
            <person name="Mitreva M."/>
        </authorList>
    </citation>
    <scope>NUCLEOTIDE SEQUENCE [LARGE SCALE GENOMIC DNA]</scope>
    <source>
        <strain evidence="2 3">Zhejiang</strain>
    </source>
</reference>
<evidence type="ECO:0000313" key="3">
    <source>
        <dbReference type="Proteomes" id="UP000054047"/>
    </source>
</evidence>
<name>A0A0C2C899_9BILA</name>
<dbReference type="Proteomes" id="UP000054047">
    <property type="component" value="Unassembled WGS sequence"/>
</dbReference>
<accession>A0A0C2C899</accession>
<organism evidence="2 3">
    <name type="scientific">Ancylostoma duodenale</name>
    <dbReference type="NCBI Taxonomy" id="51022"/>
    <lineage>
        <taxon>Eukaryota</taxon>
        <taxon>Metazoa</taxon>
        <taxon>Ecdysozoa</taxon>
        <taxon>Nematoda</taxon>
        <taxon>Chromadorea</taxon>
        <taxon>Rhabditida</taxon>
        <taxon>Rhabditina</taxon>
        <taxon>Rhabditomorpha</taxon>
        <taxon>Strongyloidea</taxon>
        <taxon>Ancylostomatidae</taxon>
        <taxon>Ancylostomatinae</taxon>
        <taxon>Ancylostoma</taxon>
    </lineage>
</organism>
<dbReference type="AlphaFoldDB" id="A0A0C2C899"/>
<feature type="region of interest" description="Disordered" evidence="1">
    <location>
        <begin position="25"/>
        <end position="69"/>
    </location>
</feature>
<sequence length="69" mass="7869">MNELLITQAATRSLILCGSPHSTYARSNAIRTPSTASRTKISSNSAKRCPRNVRNYFKRRRSNKWDNIT</sequence>
<evidence type="ECO:0000256" key="1">
    <source>
        <dbReference type="SAM" id="MobiDB-lite"/>
    </source>
</evidence>